<evidence type="ECO:0000256" key="1">
    <source>
        <dbReference type="SAM" id="MobiDB-lite"/>
    </source>
</evidence>
<gene>
    <name evidence="2" type="ORF">C493_02241</name>
</gene>
<dbReference type="Proteomes" id="UP000011602">
    <property type="component" value="Unassembled WGS sequence"/>
</dbReference>
<feature type="region of interest" description="Disordered" evidence="1">
    <location>
        <begin position="286"/>
        <end position="313"/>
    </location>
</feature>
<feature type="region of interest" description="Disordered" evidence="1">
    <location>
        <begin position="200"/>
        <end position="222"/>
    </location>
</feature>
<dbReference type="EMBL" id="AOHZ01000011">
    <property type="protein sequence ID" value="ELY61646.1"/>
    <property type="molecule type" value="Genomic_DNA"/>
</dbReference>
<evidence type="ECO:0000313" key="3">
    <source>
        <dbReference type="Proteomes" id="UP000011602"/>
    </source>
</evidence>
<proteinExistence type="predicted"/>
<organism evidence="2 3">
    <name type="scientific">Natronolimnohabitans innermongolicus JCM 12255</name>
    <dbReference type="NCBI Taxonomy" id="1227499"/>
    <lineage>
        <taxon>Archaea</taxon>
        <taxon>Methanobacteriati</taxon>
        <taxon>Methanobacteriota</taxon>
        <taxon>Stenosarchaea group</taxon>
        <taxon>Halobacteria</taxon>
        <taxon>Halobacteriales</taxon>
        <taxon>Natrialbaceae</taxon>
        <taxon>Natronolimnohabitans</taxon>
    </lineage>
</organism>
<keyword evidence="3" id="KW-1185">Reference proteome</keyword>
<accession>L9XJP8</accession>
<name>L9XJP8_9EURY</name>
<protein>
    <submittedName>
        <fullName evidence="2">Uncharacterized protein</fullName>
    </submittedName>
</protein>
<reference evidence="2 3" key="1">
    <citation type="journal article" date="2014" name="PLoS Genet.">
        <title>Phylogenetically driven sequencing of extremely halophilic archaea reveals strategies for static and dynamic osmo-response.</title>
        <authorList>
            <person name="Becker E.A."/>
            <person name="Seitzer P.M."/>
            <person name="Tritt A."/>
            <person name="Larsen D."/>
            <person name="Krusor M."/>
            <person name="Yao A.I."/>
            <person name="Wu D."/>
            <person name="Madern D."/>
            <person name="Eisen J.A."/>
            <person name="Darling A.E."/>
            <person name="Facciotti M.T."/>
        </authorList>
    </citation>
    <scope>NUCLEOTIDE SEQUENCE [LARGE SCALE GENOMIC DNA]</scope>
    <source>
        <strain evidence="2 3">JCM 12255</strain>
    </source>
</reference>
<comment type="caution">
    <text evidence="2">The sequence shown here is derived from an EMBL/GenBank/DDBJ whole genome shotgun (WGS) entry which is preliminary data.</text>
</comment>
<evidence type="ECO:0000313" key="2">
    <source>
        <dbReference type="EMBL" id="ELY61646.1"/>
    </source>
</evidence>
<feature type="compositionally biased region" description="Acidic residues" evidence="1">
    <location>
        <begin position="201"/>
        <end position="222"/>
    </location>
</feature>
<sequence length="386" mass="40514">MAGATVGALSAVIAGCSDVGGPNGEEDGTDDAGETDDNGEGDGESTGEEQSNGDDGTDGTDDGTDEMDDDGDADEDDEDVEETDGESEDDEGDADETDDEGDEETDDEDEANDAGEHTVSILEHPDTVAPGETVDLEVEIRVDGSAAEDGKFLVTVDYADEPVAERDYETVDGEESITERIAFDVAEDVDATSVAVTVETASDEETVEVGLEESDDEDEAADAEADALIDAYYEARAESFLGESEVMADEHRVTDEFHDDWTGTLDSVDEAAEGGWNDGVEQARHTPEAVADGSVPDETAGEGAPTIDVDDADDDPDAEALIGAYFAARAEAFVAETEAVTGGHRSAEEYHDDWTARFEDPDEAESEGALSGDFAARSLSDGIFSD</sequence>
<feature type="compositionally biased region" description="Acidic residues" evidence="1">
    <location>
        <begin position="24"/>
        <end position="113"/>
    </location>
</feature>
<dbReference type="AlphaFoldDB" id="L9XJP8"/>
<feature type="region of interest" description="Disordered" evidence="1">
    <location>
        <begin position="15"/>
        <end position="130"/>
    </location>
</feature>